<sequence>MPLPLREAFTARALGVLWDDYKKKLGMGPYSGRMKFGTVKQDSLDLRFIKGKNGLPVSLKASNFDAQAPLRDVGGFSDIQNEMPFYRESYMVTEKEEQEYANYQSAENSRMANQVLSQIAKKPFALIQGALVVPERQIWELLAPEDGVPKVTVNIEKKKYVVEYTADGGTEHKKDHFVEISGGEDKWNVPATAKPLEDLIEVRRDFAKKTGYSLTRFSMNTETFEMILKAEDTKKQVLGITAYNGGIRVRQADVLSYLREYGIEIEVYDKVYIDEEGNTKYFIPTNIVSAQSAGVYLGDYTFGRTPEERSGSLTDGNLSLVETGISVYSYTTNHPINTHCVVSMIGLPTFEGMDSVVVMKVA</sequence>
<evidence type="ECO:0000313" key="1">
    <source>
        <dbReference type="EMBL" id="MCU6748040.1"/>
    </source>
</evidence>
<name>A0ABT2TCS4_9FIRM</name>
<organism evidence="1 2">
    <name type="scientific">Faecalicatena acetigenes</name>
    <dbReference type="NCBI Taxonomy" id="2981790"/>
    <lineage>
        <taxon>Bacteria</taxon>
        <taxon>Bacillati</taxon>
        <taxon>Bacillota</taxon>
        <taxon>Clostridia</taxon>
        <taxon>Lachnospirales</taxon>
        <taxon>Lachnospiraceae</taxon>
        <taxon>Faecalicatena</taxon>
    </lineage>
</organism>
<comment type="caution">
    <text evidence="1">The sequence shown here is derived from an EMBL/GenBank/DDBJ whole genome shotgun (WGS) entry which is preliminary data.</text>
</comment>
<dbReference type="Gene3D" id="3.90.1690.10">
    <property type="entry name" value="phage-related protein like domain"/>
    <property type="match status" value="1"/>
</dbReference>
<dbReference type="InterPro" id="IPR005564">
    <property type="entry name" value="Major_capsid_GpE"/>
</dbReference>
<dbReference type="EMBL" id="JAOQJX010000015">
    <property type="protein sequence ID" value="MCU6748040.1"/>
    <property type="molecule type" value="Genomic_DNA"/>
</dbReference>
<evidence type="ECO:0000313" key="2">
    <source>
        <dbReference type="Proteomes" id="UP001652394"/>
    </source>
</evidence>
<protein>
    <submittedName>
        <fullName evidence="1">Major capsid protein</fullName>
    </submittedName>
</protein>
<dbReference type="InterPro" id="IPR053738">
    <property type="entry name" value="Lambda_capsid_assembly"/>
</dbReference>
<reference evidence="1 2" key="1">
    <citation type="journal article" date="2021" name="ISME Commun">
        <title>Automated analysis of genomic sequences facilitates high-throughput and comprehensive description of bacteria.</title>
        <authorList>
            <person name="Hitch T.C.A."/>
        </authorList>
    </citation>
    <scope>NUCLEOTIDE SEQUENCE [LARGE SCALE GENOMIC DNA]</scope>
    <source>
        <strain evidence="1 2">H2_18</strain>
    </source>
</reference>
<gene>
    <name evidence="1" type="ORF">OCV51_10320</name>
</gene>
<proteinExistence type="predicted"/>
<dbReference type="RefSeq" id="WP_267304146.1">
    <property type="nucleotide sequence ID" value="NZ_JAOQJX010000015.1"/>
</dbReference>
<dbReference type="Pfam" id="PF03864">
    <property type="entry name" value="Phage_cap_E"/>
    <property type="match status" value="1"/>
</dbReference>
<keyword evidence="2" id="KW-1185">Reference proteome</keyword>
<dbReference type="Proteomes" id="UP001652394">
    <property type="component" value="Unassembled WGS sequence"/>
</dbReference>
<accession>A0ABT2TCS4</accession>